<evidence type="ECO:0000313" key="8">
    <source>
        <dbReference type="Proteomes" id="UP000093111"/>
    </source>
</evidence>
<dbReference type="Pfam" id="PF01323">
    <property type="entry name" value="DSBA"/>
    <property type="match status" value="1"/>
</dbReference>
<dbReference type="PANTHER" id="PTHR13887">
    <property type="entry name" value="GLUTATHIONE S-TRANSFERASE KAPPA"/>
    <property type="match status" value="1"/>
</dbReference>
<dbReference type="PANTHER" id="PTHR13887:SF14">
    <property type="entry name" value="DISULFIDE BOND FORMATION PROTEIN D"/>
    <property type="match status" value="1"/>
</dbReference>
<dbReference type="STRING" id="1612624.ADU59_08300"/>
<feature type="signal peptide" evidence="5">
    <location>
        <begin position="1"/>
        <end position="28"/>
    </location>
</feature>
<dbReference type="Gene3D" id="3.40.30.10">
    <property type="entry name" value="Glutaredoxin"/>
    <property type="match status" value="1"/>
</dbReference>
<dbReference type="Proteomes" id="UP000093111">
    <property type="component" value="Unassembled WGS sequence"/>
</dbReference>
<comment type="caution">
    <text evidence="7">The sequence shown here is derived from an EMBL/GenBank/DDBJ whole genome shotgun (WGS) entry which is preliminary data.</text>
</comment>
<dbReference type="Pfam" id="PF18312">
    <property type="entry name" value="ScsC_N"/>
    <property type="match status" value="1"/>
</dbReference>
<keyword evidence="4" id="KW-0676">Redox-active center</keyword>
<name>A0A1C7P4Z1_9HYPH</name>
<dbReference type="InterPro" id="IPR036249">
    <property type="entry name" value="Thioredoxin-like_sf"/>
</dbReference>
<protein>
    <submittedName>
        <fullName evidence="7">DSBA oxidoreductase</fullName>
    </submittedName>
</protein>
<organism evidence="7 8">
    <name type="scientific">Pararhizobium polonicum</name>
    <dbReference type="NCBI Taxonomy" id="1612624"/>
    <lineage>
        <taxon>Bacteria</taxon>
        <taxon>Pseudomonadati</taxon>
        <taxon>Pseudomonadota</taxon>
        <taxon>Alphaproteobacteria</taxon>
        <taxon>Hyphomicrobiales</taxon>
        <taxon>Rhizobiaceae</taxon>
        <taxon>Rhizobium/Agrobacterium group</taxon>
        <taxon>Pararhizobium</taxon>
    </lineage>
</organism>
<evidence type="ECO:0000256" key="4">
    <source>
        <dbReference type="ARBA" id="ARBA00023284"/>
    </source>
</evidence>
<dbReference type="PATRIC" id="fig|1612624.7.peg.1745"/>
<dbReference type="InterPro" id="IPR041205">
    <property type="entry name" value="ScsC_N"/>
</dbReference>
<keyword evidence="3" id="KW-1015">Disulfide bond</keyword>
<keyword evidence="1 5" id="KW-0732">Signal</keyword>
<feature type="chain" id="PRO_5008890255" evidence="5">
    <location>
        <begin position="29"/>
        <end position="255"/>
    </location>
</feature>
<dbReference type="RefSeq" id="WP_068953514.1">
    <property type="nucleotide sequence ID" value="NZ_LGLV01000005.1"/>
</dbReference>
<dbReference type="CDD" id="cd03023">
    <property type="entry name" value="DsbA_Com1_like"/>
    <property type="match status" value="1"/>
</dbReference>
<evidence type="ECO:0000313" key="7">
    <source>
        <dbReference type="EMBL" id="OBZ96328.1"/>
    </source>
</evidence>
<sequence>MAFNARKIIAASLVLLTASAAASPAAYALDAKQKQEIGDFIKEYLVANPEILLEAQQALKKKQADAQLQQAEAAISDNEKFIFQSPYDVTLGNPNGDVTIVEFYDYNCGYCKRALSDMETILEKDKNVRFVLKELPILGPDSMAAHKVSTAFRAIAPEKYGDFHRALLGGEDRANEETAMAVATGLGVSEADMRKKMAENTQDDAVKEVYTLANSLGITGTPSYVVGKEAVYGAVGAEEIETKVTNVRTCGKTVC</sequence>
<dbReference type="AlphaFoldDB" id="A0A1C7P4Z1"/>
<evidence type="ECO:0000256" key="2">
    <source>
        <dbReference type="ARBA" id="ARBA00023002"/>
    </source>
</evidence>
<evidence type="ECO:0000259" key="6">
    <source>
        <dbReference type="PROSITE" id="PS51352"/>
    </source>
</evidence>
<evidence type="ECO:0000256" key="1">
    <source>
        <dbReference type="ARBA" id="ARBA00022729"/>
    </source>
</evidence>
<dbReference type="GO" id="GO:0016491">
    <property type="term" value="F:oxidoreductase activity"/>
    <property type="evidence" value="ECO:0007669"/>
    <property type="project" value="UniProtKB-KW"/>
</dbReference>
<dbReference type="InterPro" id="IPR001853">
    <property type="entry name" value="DSBA-like_thioredoxin_dom"/>
</dbReference>
<keyword evidence="8" id="KW-1185">Reference proteome</keyword>
<evidence type="ECO:0000256" key="3">
    <source>
        <dbReference type="ARBA" id="ARBA00023157"/>
    </source>
</evidence>
<keyword evidence="2" id="KW-0560">Oxidoreductase</keyword>
<evidence type="ECO:0000256" key="5">
    <source>
        <dbReference type="SAM" id="SignalP"/>
    </source>
</evidence>
<feature type="domain" description="Thioredoxin" evidence="6">
    <location>
        <begin position="57"/>
        <end position="249"/>
    </location>
</feature>
<dbReference type="OrthoDB" id="9780147at2"/>
<dbReference type="SUPFAM" id="SSF52833">
    <property type="entry name" value="Thioredoxin-like"/>
    <property type="match status" value="1"/>
</dbReference>
<proteinExistence type="predicted"/>
<dbReference type="EMBL" id="LGLV01000005">
    <property type="protein sequence ID" value="OBZ96328.1"/>
    <property type="molecule type" value="Genomic_DNA"/>
</dbReference>
<accession>A0A1C7P4Z1</accession>
<dbReference type="PROSITE" id="PS51352">
    <property type="entry name" value="THIOREDOXIN_2"/>
    <property type="match status" value="1"/>
</dbReference>
<dbReference type="InterPro" id="IPR013766">
    <property type="entry name" value="Thioredoxin_domain"/>
</dbReference>
<reference evidence="7 8" key="1">
    <citation type="journal article" date="2016" name="Syst. Appl. Microbiol.">
        <title>Pararhizobium polonicum sp. nov. isolated from tumors on stone fruit rootstocks.</title>
        <authorList>
            <person name="Pulawska J."/>
            <person name="Kuzmanovic N."/>
            <person name="Willems A."/>
            <person name="Pothier J.F."/>
        </authorList>
    </citation>
    <scope>NUCLEOTIDE SEQUENCE [LARGE SCALE GENOMIC DNA]</scope>
    <source>
        <strain evidence="7 8">F5.1</strain>
    </source>
</reference>
<gene>
    <name evidence="7" type="ORF">ADU59_08300</name>
</gene>